<gene>
    <name evidence="2" type="ORF">L196_06165</name>
</gene>
<dbReference type="GO" id="GO:0003677">
    <property type="term" value="F:DNA binding"/>
    <property type="evidence" value="ECO:0007669"/>
    <property type="project" value="InterPro"/>
</dbReference>
<comment type="caution">
    <text evidence="2">The sequence shown here is derived from an EMBL/GenBank/DDBJ whole genome shotgun (WGS) entry which is preliminary data.</text>
</comment>
<name>A0AB33Z225_9GAMM</name>
<organism evidence="2 3">
    <name type="scientific">Cycloclasticus pugetii</name>
    <dbReference type="NCBI Taxonomy" id="34068"/>
    <lineage>
        <taxon>Bacteria</taxon>
        <taxon>Pseudomonadati</taxon>
        <taxon>Pseudomonadota</taxon>
        <taxon>Gammaproteobacteria</taxon>
        <taxon>Thiotrichales</taxon>
        <taxon>Piscirickettsiaceae</taxon>
        <taxon>Cycloclasticus</taxon>
    </lineage>
</organism>
<dbReference type="Pfam" id="PF01797">
    <property type="entry name" value="Y1_Tnp"/>
    <property type="match status" value="1"/>
</dbReference>
<proteinExistence type="predicted"/>
<dbReference type="SUPFAM" id="SSF143422">
    <property type="entry name" value="Transposase IS200-like"/>
    <property type="match status" value="1"/>
</dbReference>
<reference evidence="2 3" key="1">
    <citation type="journal article" date="2013" name="Genome Announc.">
        <title>Genome Sequence of the Pyrene- and Fluoranthene-Degrading Bacterium Cycloclasticus sp. Strain PY97M.</title>
        <authorList>
            <person name="Cui Z."/>
            <person name="Xu G."/>
            <person name="Li Q."/>
            <person name="Gao W."/>
            <person name="Zheng L."/>
        </authorList>
    </citation>
    <scope>NUCLEOTIDE SEQUENCE [LARGE SCALE GENOMIC DNA]</scope>
    <source>
        <strain evidence="2 3">PY97M</strain>
    </source>
</reference>
<dbReference type="SMART" id="SM01321">
    <property type="entry name" value="Y1_Tnp"/>
    <property type="match status" value="1"/>
</dbReference>
<dbReference type="Proteomes" id="UP000015462">
    <property type="component" value="Unassembled WGS sequence"/>
</dbReference>
<dbReference type="RefSeq" id="WP_016390341.1">
    <property type="nucleotide sequence ID" value="NZ_KE646807.1"/>
</dbReference>
<dbReference type="GO" id="GO:0006313">
    <property type="term" value="P:DNA transposition"/>
    <property type="evidence" value="ECO:0007669"/>
    <property type="project" value="InterPro"/>
</dbReference>
<dbReference type="InterPro" id="IPR002686">
    <property type="entry name" value="Transposase_17"/>
</dbReference>
<sequence>MARPIRIEYAGALYHVTSRGDRREDIFVDDEDRLIWLEVFSQVCHRFNWRCHAWCLMDNHYHIVIETIEGNLSQGMRQLNGVFTQKSNRRHGRVGHVFQGRFKALLVQKDAYLLELSRYVVLNPIRAGMVTDLSDWKWSSYPAMIGVVSSSNWLETDWILNNFGHSRKTAINNYGNFVREGVGLSPIWAALKRQVFLGDEAFVDKALTRIEGIAGEGDLREVPRVQRRAQAKPLNWYMKNHSSRDEGIVSAYVSGDYLMKDIADVFNVHYSTVSRAIKKAEMRNCKT</sequence>
<accession>A0AB33Z225</accession>
<dbReference type="InterPro" id="IPR036515">
    <property type="entry name" value="Transposase_17_sf"/>
</dbReference>
<feature type="domain" description="Transposase IS200-like" evidence="1">
    <location>
        <begin position="9"/>
        <end position="123"/>
    </location>
</feature>
<evidence type="ECO:0000313" key="3">
    <source>
        <dbReference type="Proteomes" id="UP000015462"/>
    </source>
</evidence>
<dbReference type="Gene3D" id="3.30.70.1290">
    <property type="entry name" value="Transposase IS200-like"/>
    <property type="match status" value="1"/>
</dbReference>
<dbReference type="GO" id="GO:0004803">
    <property type="term" value="F:transposase activity"/>
    <property type="evidence" value="ECO:0007669"/>
    <property type="project" value="InterPro"/>
</dbReference>
<dbReference type="PANTHER" id="PTHR34322">
    <property type="entry name" value="TRANSPOSASE, Y1_TNP DOMAIN-CONTAINING"/>
    <property type="match status" value="1"/>
</dbReference>
<evidence type="ECO:0000313" key="2">
    <source>
        <dbReference type="EMBL" id="EPD13204.1"/>
    </source>
</evidence>
<dbReference type="NCBIfam" id="NF047646">
    <property type="entry name" value="REP_Tyr_transpos"/>
    <property type="match status" value="1"/>
</dbReference>
<protein>
    <recommendedName>
        <fullName evidence="1">Transposase IS200-like domain-containing protein</fullName>
    </recommendedName>
</protein>
<evidence type="ECO:0000259" key="1">
    <source>
        <dbReference type="SMART" id="SM01321"/>
    </source>
</evidence>
<dbReference type="EMBL" id="ASHL01000004">
    <property type="protein sequence ID" value="EPD13204.1"/>
    <property type="molecule type" value="Genomic_DNA"/>
</dbReference>
<dbReference type="AlphaFoldDB" id="A0AB33Z225"/>
<keyword evidence="3" id="KW-1185">Reference proteome</keyword>
<dbReference type="PANTHER" id="PTHR34322:SF2">
    <property type="entry name" value="TRANSPOSASE IS200-LIKE DOMAIN-CONTAINING PROTEIN"/>
    <property type="match status" value="1"/>
</dbReference>